<proteinExistence type="predicted"/>
<keyword evidence="1" id="KW-0472">Membrane</keyword>
<feature type="transmembrane region" description="Helical" evidence="1">
    <location>
        <begin position="12"/>
        <end position="33"/>
    </location>
</feature>
<gene>
    <name evidence="2" type="ORF">LCGC14_0548390</name>
</gene>
<reference evidence="2" key="1">
    <citation type="journal article" date="2015" name="Nature">
        <title>Complex archaea that bridge the gap between prokaryotes and eukaryotes.</title>
        <authorList>
            <person name="Spang A."/>
            <person name="Saw J.H."/>
            <person name="Jorgensen S.L."/>
            <person name="Zaremba-Niedzwiedzka K."/>
            <person name="Martijn J."/>
            <person name="Lind A.E."/>
            <person name="van Eijk R."/>
            <person name="Schleper C."/>
            <person name="Guy L."/>
            <person name="Ettema T.J."/>
        </authorList>
    </citation>
    <scope>NUCLEOTIDE SEQUENCE</scope>
</reference>
<name>A0A0F9UZ11_9ZZZZ</name>
<protein>
    <submittedName>
        <fullName evidence="2">Uncharacterized protein</fullName>
    </submittedName>
</protein>
<sequence length="76" mass="8364">MEKNKIYSKKDIKLVISLLVVILGIVGGMSLIFKGLVLEINFITFLIGFILLLIGMLAIAVFMSILEEVSSHSSTH</sequence>
<accession>A0A0F9UZ11</accession>
<comment type="caution">
    <text evidence="2">The sequence shown here is derived from an EMBL/GenBank/DDBJ whole genome shotgun (WGS) entry which is preliminary data.</text>
</comment>
<keyword evidence="1" id="KW-1133">Transmembrane helix</keyword>
<dbReference type="AlphaFoldDB" id="A0A0F9UZ11"/>
<organism evidence="2">
    <name type="scientific">marine sediment metagenome</name>
    <dbReference type="NCBI Taxonomy" id="412755"/>
    <lineage>
        <taxon>unclassified sequences</taxon>
        <taxon>metagenomes</taxon>
        <taxon>ecological metagenomes</taxon>
    </lineage>
</organism>
<evidence type="ECO:0000313" key="2">
    <source>
        <dbReference type="EMBL" id="KKN58833.1"/>
    </source>
</evidence>
<dbReference type="EMBL" id="LAZR01000747">
    <property type="protein sequence ID" value="KKN58833.1"/>
    <property type="molecule type" value="Genomic_DNA"/>
</dbReference>
<keyword evidence="1" id="KW-0812">Transmembrane</keyword>
<feature type="transmembrane region" description="Helical" evidence="1">
    <location>
        <begin position="45"/>
        <end position="66"/>
    </location>
</feature>
<evidence type="ECO:0000256" key="1">
    <source>
        <dbReference type="SAM" id="Phobius"/>
    </source>
</evidence>